<accession>A0A553WCL8</accession>
<dbReference type="InterPro" id="IPR013131">
    <property type="entry name" value="Mannitol_DH_N"/>
</dbReference>
<dbReference type="PRINTS" id="PR00084">
    <property type="entry name" value="MTLDHDRGNASE"/>
</dbReference>
<dbReference type="GO" id="GO:0016616">
    <property type="term" value="F:oxidoreductase activity, acting on the CH-OH group of donors, NAD or NADP as acceptor"/>
    <property type="evidence" value="ECO:0007669"/>
    <property type="project" value="TreeGrafter"/>
</dbReference>
<comment type="caution">
    <text evidence="4">The sequence shown here is derived from an EMBL/GenBank/DDBJ whole genome shotgun (WGS) entry which is preliminary data.</text>
</comment>
<reference evidence="4 5" key="1">
    <citation type="submission" date="2019-07" db="EMBL/GenBank/DDBJ databases">
        <authorList>
            <person name="Park M."/>
        </authorList>
    </citation>
    <scope>NUCLEOTIDE SEQUENCE [LARGE SCALE GENOMIC DNA]</scope>
    <source>
        <strain evidence="4 5">KCTC32445</strain>
    </source>
</reference>
<dbReference type="SUPFAM" id="SSF51735">
    <property type="entry name" value="NAD(P)-binding Rossmann-fold domains"/>
    <property type="match status" value="1"/>
</dbReference>
<dbReference type="OrthoDB" id="271711at2"/>
<dbReference type="InterPro" id="IPR000669">
    <property type="entry name" value="Mannitol_DH"/>
</dbReference>
<dbReference type="PANTHER" id="PTHR43362">
    <property type="entry name" value="MANNITOL DEHYDROGENASE DSF1-RELATED"/>
    <property type="match status" value="1"/>
</dbReference>
<evidence type="ECO:0000259" key="2">
    <source>
        <dbReference type="Pfam" id="PF01232"/>
    </source>
</evidence>
<feature type="domain" description="Mannitol dehydrogenase C-terminal" evidence="3">
    <location>
        <begin position="272"/>
        <end position="430"/>
    </location>
</feature>
<dbReference type="Pfam" id="PF01232">
    <property type="entry name" value="Mannitol_dh"/>
    <property type="match status" value="1"/>
</dbReference>
<proteinExistence type="predicted"/>
<dbReference type="AlphaFoldDB" id="A0A553WCL8"/>
<dbReference type="SUPFAM" id="SSF48179">
    <property type="entry name" value="6-phosphogluconate dehydrogenase C-terminal domain-like"/>
    <property type="match status" value="1"/>
</dbReference>
<dbReference type="Pfam" id="PF08125">
    <property type="entry name" value="Mannitol_dh_C"/>
    <property type="match status" value="1"/>
</dbReference>
<evidence type="ECO:0000313" key="5">
    <source>
        <dbReference type="Proteomes" id="UP000320160"/>
    </source>
</evidence>
<gene>
    <name evidence="4" type="ORF">FOM92_15210</name>
</gene>
<dbReference type="Gene3D" id="3.40.50.720">
    <property type="entry name" value="NAD(P)-binding Rossmann-like Domain"/>
    <property type="match status" value="1"/>
</dbReference>
<dbReference type="InterPro" id="IPR050988">
    <property type="entry name" value="Mannitol_DH/Oxidoreductase"/>
</dbReference>
<protein>
    <submittedName>
        <fullName evidence="4">Mannitol dehydrogenase family protein</fullName>
    </submittedName>
</protein>
<dbReference type="InterPro" id="IPR013118">
    <property type="entry name" value="Mannitol_DH_C"/>
</dbReference>
<dbReference type="InterPro" id="IPR008927">
    <property type="entry name" value="6-PGluconate_DH-like_C_sf"/>
</dbReference>
<sequence length="467" mass="51324">MRLSTINVKQLPNQITRPRYSREKHKIGIVHFGIGAFHRAHMAAYTDDVLAVEGGDWRILGVSLRSRIAHDQLSPQDGLYSLVERSSAGSKVRIIGAVADVLVASEDRERVVNALASADTHIVSFTITEKGYCRAPDGSLDFALADSRSAYSYLAEAFARRRDSGLAGLTLLSCDNLAANGAQLHRLMAQYLEATAPDVRAWFDENCACPSTMIDRIVPATTQTDRAEVEALLGLQDAAAVVTEPFTQWVIEDNFAGSRPAWEKHGVQIVANVTAFETAKLRMLNGAHSALAYLGLQAGHEFVHQAVADTRLLQLINRLMREEAAPSLMPTVGLDLSEYADALIERFKNPALKHRLNQIAMDGSQKIPQRWLETLAFHQHAGLQCPAILTALAAWILHIRGDGHDVEDPMRDYFRDLWESAGQTGITSALFGTNGVFASAWTGNPSDIAMLDSFLHQECERQMAKLS</sequence>
<dbReference type="PANTHER" id="PTHR43362:SF1">
    <property type="entry name" value="MANNITOL DEHYDROGENASE 2-RELATED"/>
    <property type="match status" value="1"/>
</dbReference>
<dbReference type="InterPro" id="IPR013328">
    <property type="entry name" value="6PGD_dom2"/>
</dbReference>
<dbReference type="EMBL" id="VKKU01000002">
    <property type="protein sequence ID" value="TSB02433.1"/>
    <property type="molecule type" value="Genomic_DNA"/>
</dbReference>
<evidence type="ECO:0000256" key="1">
    <source>
        <dbReference type="ARBA" id="ARBA00023002"/>
    </source>
</evidence>
<name>A0A553WCL8_9SPHN</name>
<evidence type="ECO:0000259" key="3">
    <source>
        <dbReference type="Pfam" id="PF08125"/>
    </source>
</evidence>
<keyword evidence="5" id="KW-1185">Reference proteome</keyword>
<dbReference type="RefSeq" id="WP_143777651.1">
    <property type="nucleotide sequence ID" value="NZ_VKKU01000002.1"/>
</dbReference>
<dbReference type="Gene3D" id="1.10.1040.10">
    <property type="entry name" value="N-(1-d-carboxylethyl)-l-norvaline Dehydrogenase, domain 2"/>
    <property type="match status" value="1"/>
</dbReference>
<keyword evidence="1" id="KW-0560">Oxidoreductase</keyword>
<feature type="domain" description="Mannitol dehydrogenase N-terminal" evidence="2">
    <location>
        <begin position="28"/>
        <end position="264"/>
    </location>
</feature>
<dbReference type="InterPro" id="IPR036291">
    <property type="entry name" value="NAD(P)-bd_dom_sf"/>
</dbReference>
<dbReference type="Proteomes" id="UP000320160">
    <property type="component" value="Unassembled WGS sequence"/>
</dbReference>
<evidence type="ECO:0000313" key="4">
    <source>
        <dbReference type="EMBL" id="TSB02433.1"/>
    </source>
</evidence>
<organism evidence="4 5">
    <name type="scientific">Sphingorhabdus contaminans</name>
    <dbReference type="NCBI Taxonomy" id="1343899"/>
    <lineage>
        <taxon>Bacteria</taxon>
        <taxon>Pseudomonadati</taxon>
        <taxon>Pseudomonadota</taxon>
        <taxon>Alphaproteobacteria</taxon>
        <taxon>Sphingomonadales</taxon>
        <taxon>Sphingomonadaceae</taxon>
        <taxon>Sphingorhabdus</taxon>
    </lineage>
</organism>